<dbReference type="Pfam" id="PF03330">
    <property type="entry name" value="DPBB_1"/>
    <property type="match status" value="1"/>
</dbReference>
<dbReference type="PANTHER" id="PTHR34183">
    <property type="entry name" value="ENDOLYTIC PEPTIDOGLYCAN TRANSGLYCOSYLASE RLPA"/>
    <property type="match status" value="1"/>
</dbReference>
<gene>
    <name evidence="3" type="primary">rlpA</name>
    <name evidence="6" type="ORF">M0M57_07230</name>
</gene>
<organism evidence="6 7">
    <name type="scientific">Flavobacterium azooxidireducens</name>
    <dbReference type="NCBI Taxonomy" id="1871076"/>
    <lineage>
        <taxon>Bacteria</taxon>
        <taxon>Pseudomonadati</taxon>
        <taxon>Bacteroidota</taxon>
        <taxon>Flavobacteriia</taxon>
        <taxon>Flavobacteriales</taxon>
        <taxon>Flavobacteriaceae</taxon>
        <taxon>Flavobacterium</taxon>
    </lineage>
</organism>
<keyword evidence="2 3" id="KW-0961">Cell wall biogenesis/degradation</keyword>
<dbReference type="HAMAP" id="MF_02071">
    <property type="entry name" value="RlpA"/>
    <property type="match status" value="1"/>
</dbReference>
<evidence type="ECO:0000256" key="4">
    <source>
        <dbReference type="RuleBase" id="RU003495"/>
    </source>
</evidence>
<keyword evidence="7" id="KW-1185">Reference proteome</keyword>
<evidence type="ECO:0000313" key="7">
    <source>
        <dbReference type="Proteomes" id="UP000830583"/>
    </source>
</evidence>
<dbReference type="NCBIfam" id="TIGR00413">
    <property type="entry name" value="rlpA"/>
    <property type="match status" value="1"/>
</dbReference>
<dbReference type="EMBL" id="CP096205">
    <property type="protein sequence ID" value="UPQ80624.1"/>
    <property type="molecule type" value="Genomic_DNA"/>
</dbReference>
<evidence type="ECO:0000256" key="2">
    <source>
        <dbReference type="ARBA" id="ARBA00023316"/>
    </source>
</evidence>
<evidence type="ECO:0000259" key="5">
    <source>
        <dbReference type="Pfam" id="PF03330"/>
    </source>
</evidence>
<dbReference type="CDD" id="cd22268">
    <property type="entry name" value="DPBB_RlpA-like"/>
    <property type="match status" value="1"/>
</dbReference>
<evidence type="ECO:0000256" key="3">
    <source>
        <dbReference type="HAMAP-Rule" id="MF_02071"/>
    </source>
</evidence>
<dbReference type="SUPFAM" id="SSF50685">
    <property type="entry name" value="Barwin-like endoglucanases"/>
    <property type="match status" value="1"/>
</dbReference>
<dbReference type="InterPro" id="IPR009009">
    <property type="entry name" value="RlpA-like_DPBB"/>
</dbReference>
<dbReference type="Proteomes" id="UP000830583">
    <property type="component" value="Chromosome"/>
</dbReference>
<feature type="domain" description="RlpA-like protein double-psi beta-barrel" evidence="5">
    <location>
        <begin position="67"/>
        <end position="154"/>
    </location>
</feature>
<dbReference type="RefSeq" id="WP_248436514.1">
    <property type="nucleotide sequence ID" value="NZ_CP096205.1"/>
</dbReference>
<protein>
    <recommendedName>
        <fullName evidence="3">Probable endolytic peptidoglycan transglycosylase RlpA</fullName>
        <ecNumber evidence="3">4.2.2.-</ecNumber>
    </recommendedName>
</protein>
<evidence type="ECO:0000313" key="6">
    <source>
        <dbReference type="EMBL" id="UPQ80624.1"/>
    </source>
</evidence>
<accession>A0ABY4KJ95</accession>
<dbReference type="EC" id="4.2.2.-" evidence="3"/>
<proteinExistence type="inferred from homology"/>
<comment type="similarity">
    <text evidence="3 4">Belongs to the RlpA family.</text>
</comment>
<dbReference type="InterPro" id="IPR012997">
    <property type="entry name" value="RplA"/>
</dbReference>
<dbReference type="Gene3D" id="2.40.40.10">
    <property type="entry name" value="RlpA-like domain"/>
    <property type="match status" value="1"/>
</dbReference>
<name>A0ABY4KJ95_9FLAO</name>
<evidence type="ECO:0000256" key="1">
    <source>
        <dbReference type="ARBA" id="ARBA00023239"/>
    </source>
</evidence>
<dbReference type="InterPro" id="IPR034718">
    <property type="entry name" value="RlpA"/>
</dbReference>
<reference evidence="6" key="1">
    <citation type="submission" date="2022-04" db="EMBL/GenBank/DDBJ databases">
        <title>Consumption of N2O by Flavobacterium azooxidireducens sp. nov. isolated from Decomposing Leaf Litter of Phragmites australis (Cav.).</title>
        <authorList>
            <person name="Behrendt U."/>
            <person name="Spanner T."/>
            <person name="Augustin J."/>
            <person name="Horn M.A."/>
            <person name="Kolb S."/>
            <person name="Ulrich A."/>
        </authorList>
    </citation>
    <scope>NUCLEOTIDE SEQUENCE</scope>
    <source>
        <strain evidence="6">IGB 4-14</strain>
    </source>
</reference>
<sequence>MKHKTELIVFGLFALLFFSSFSFKTKRFEKPTIQRLTLNDTIKNDSILIDSVKIEANYSFKLYKKGAHASYYHDKFTGRKTASGQIFDNQKYTAAHKKLPFGTKVRVTNEANGESTMVTINDRGPFTRGREIDLSKRAFRDIARHHGYGSMKVTIEIVEEIPEIIEETPENTEKD</sequence>
<comment type="function">
    <text evidence="3">Lytic transglycosylase with a strong preference for naked glycan strands that lack stem peptides.</text>
</comment>
<keyword evidence="1 3" id="KW-0456">Lyase</keyword>
<dbReference type="InterPro" id="IPR036908">
    <property type="entry name" value="RlpA-like_sf"/>
</dbReference>
<dbReference type="PANTHER" id="PTHR34183:SF8">
    <property type="entry name" value="ENDOLYTIC PEPTIDOGLYCAN TRANSGLYCOSYLASE RLPA-RELATED"/>
    <property type="match status" value="1"/>
</dbReference>